<evidence type="ECO:0000313" key="2">
    <source>
        <dbReference type="Proteomes" id="UP000008467"/>
    </source>
</evidence>
<dbReference type="AlphaFoldDB" id="F2JGH7"/>
<reference evidence="1 2" key="1">
    <citation type="journal article" date="2011" name="J. Bacteriol.">
        <title>Complete genome sequence of the cellulose-degrading bacterium Cellulosilyticum lentocellum.</title>
        <authorList>
            <consortium name="US DOE Joint Genome Institute"/>
            <person name="Miller D.A."/>
            <person name="Suen G."/>
            <person name="Bruce D."/>
            <person name="Copeland A."/>
            <person name="Cheng J.F."/>
            <person name="Detter C."/>
            <person name="Goodwin L.A."/>
            <person name="Han C.S."/>
            <person name="Hauser L.J."/>
            <person name="Land M.L."/>
            <person name="Lapidus A."/>
            <person name="Lucas S."/>
            <person name="Meincke L."/>
            <person name="Pitluck S."/>
            <person name="Tapia R."/>
            <person name="Teshima H."/>
            <person name="Woyke T."/>
            <person name="Fox B.G."/>
            <person name="Angert E.R."/>
            <person name="Currie C.R."/>
        </authorList>
    </citation>
    <scope>NUCLEOTIDE SEQUENCE [LARGE SCALE GENOMIC DNA]</scope>
    <source>
        <strain evidence="2">ATCC 49066 / DSM 5427 / NCIMB 11756 / RHM5</strain>
    </source>
</reference>
<sequence>MIVVQWDLNKVSKEWLEARGWKYIKHVTENWVEMRLG</sequence>
<dbReference type="Proteomes" id="UP000008467">
    <property type="component" value="Chromosome"/>
</dbReference>
<accession>F2JGH7</accession>
<evidence type="ECO:0000313" key="1">
    <source>
        <dbReference type="EMBL" id="ADZ82932.1"/>
    </source>
</evidence>
<organism evidence="1 2">
    <name type="scientific">Cellulosilyticum lentocellum (strain ATCC 49066 / DSM 5427 / NCIMB 11756 / RHM5)</name>
    <name type="common">Clostridium lentocellum</name>
    <dbReference type="NCBI Taxonomy" id="642492"/>
    <lineage>
        <taxon>Bacteria</taxon>
        <taxon>Bacillati</taxon>
        <taxon>Bacillota</taxon>
        <taxon>Clostridia</taxon>
        <taxon>Lachnospirales</taxon>
        <taxon>Cellulosilyticaceae</taxon>
        <taxon>Cellulosilyticum</taxon>
    </lineage>
</organism>
<dbReference type="EMBL" id="CP002582">
    <property type="protein sequence ID" value="ADZ82932.1"/>
    <property type="molecule type" value="Genomic_DNA"/>
</dbReference>
<keyword evidence="2" id="KW-1185">Reference proteome</keyword>
<proteinExistence type="predicted"/>
<protein>
    <submittedName>
        <fullName evidence="1">Uncharacterized protein</fullName>
    </submittedName>
</protein>
<dbReference type="HOGENOM" id="CLU_3341882_0_0_9"/>
<dbReference type="STRING" id="642492.Clole_1203"/>
<dbReference type="KEGG" id="cle:Clole_1203"/>
<name>F2JGH7_CELLD</name>
<gene>
    <name evidence="1" type="ordered locus">Clole_1203</name>
</gene>